<dbReference type="GO" id="GO:0000978">
    <property type="term" value="F:RNA polymerase II cis-regulatory region sequence-specific DNA binding"/>
    <property type="evidence" value="ECO:0007669"/>
    <property type="project" value="TreeGrafter"/>
</dbReference>
<evidence type="ECO:0000313" key="14">
    <source>
        <dbReference type="Proteomes" id="UP001174136"/>
    </source>
</evidence>
<keyword evidence="2" id="KW-0678">Repressor</keyword>
<dbReference type="FunFam" id="1.20.5.340:FF:000005">
    <property type="entry name" value="Forkhead box P1, isoform CRA_f"/>
    <property type="match status" value="1"/>
</dbReference>
<dbReference type="Gene3D" id="1.10.10.10">
    <property type="entry name" value="Winged helix-like DNA-binding domain superfamily/Winged helix DNA-binding domain"/>
    <property type="match status" value="1"/>
</dbReference>
<dbReference type="Proteomes" id="UP001174136">
    <property type="component" value="Unassembled WGS sequence"/>
</dbReference>
<name>A0AA47MXR6_MERPO</name>
<evidence type="ECO:0000256" key="6">
    <source>
        <dbReference type="ARBA" id="ARBA00023015"/>
    </source>
</evidence>
<organism evidence="13 14">
    <name type="scientific">Merluccius polli</name>
    <name type="common">Benguela hake</name>
    <name type="synonym">Merluccius cadenati</name>
    <dbReference type="NCBI Taxonomy" id="89951"/>
    <lineage>
        <taxon>Eukaryota</taxon>
        <taxon>Metazoa</taxon>
        <taxon>Chordata</taxon>
        <taxon>Craniata</taxon>
        <taxon>Vertebrata</taxon>
        <taxon>Euteleostomi</taxon>
        <taxon>Actinopterygii</taxon>
        <taxon>Neopterygii</taxon>
        <taxon>Teleostei</taxon>
        <taxon>Neoteleostei</taxon>
        <taxon>Acanthomorphata</taxon>
        <taxon>Zeiogadaria</taxon>
        <taxon>Gadariae</taxon>
        <taxon>Gadiformes</taxon>
        <taxon>Gadoidei</taxon>
        <taxon>Merlucciidae</taxon>
        <taxon>Merluccius</taxon>
    </lineage>
</organism>
<keyword evidence="3" id="KW-0479">Metal-binding</keyword>
<dbReference type="Pfam" id="PF16159">
    <property type="entry name" value="FOXP-CC"/>
    <property type="match status" value="1"/>
</dbReference>
<dbReference type="InterPro" id="IPR047412">
    <property type="entry name" value="FH_FOXP1_P2"/>
</dbReference>
<sequence length="619" mass="68644">MEPIPSSRDVLSEPTVALRSLQDWLFGPPRETGTQCGGSRLRINRPVCISVLTAAVRRVEEAGVWPLVACLTCLRNMRRSGCSGAALRCHWLRPDAVSRHVSLLTPFALLFADPYDETLSGSTSRERFRMAPQQVQPPLSASQLQALLQQQALLLQQLYKKHQQQLQLQLPHQHPNKKVKELMFQQLLRLQQQQLVGLQRPALPSLAASPEIHQIWKELINGIREDKHTQKDWTTYAATPIKIPAAGMHNPRSASPLHTECASEAETSASLPLYGHGVCNWPGCESECENISHFLKHLLIEHALDDRSTAQCRVQMQVVQQLDLQLSKERERLQAMMTHLHLPPLGAHSLAAPVGVLPLQSETADDPFNRQQVELGRRSSLCPSLQETLPPAGGPSRGVQGRWGGSGGGSPTRTPCGGGAVRRSHRPSLSSLSYEEEFELYRNTDIRPPFTYATLIRQAIMAASEMQLTLNEIYTWFTSTFAYFRQNAATWKNAVRHNLSLHKCFVRVENVKGAVWTVDEVEFQKRRSQKMTGSPSMMKHVSSGLAVGSTLGVALQAAVAETTLPGFQCISRGSAGHSERNMKMDSSLQQPLFMKEELLSAEEQQALASASPCSTLNDP</sequence>
<gene>
    <name evidence="13" type="primary">Foxp2</name>
    <name evidence="13" type="ORF">N1851_012134</name>
</gene>
<dbReference type="InterPro" id="IPR030456">
    <property type="entry name" value="TF_fork_head_CS_2"/>
</dbReference>
<dbReference type="InterPro" id="IPR036388">
    <property type="entry name" value="WH-like_DNA-bd_sf"/>
</dbReference>
<evidence type="ECO:0000259" key="12">
    <source>
        <dbReference type="PROSITE" id="PS50039"/>
    </source>
</evidence>
<keyword evidence="14" id="KW-1185">Reference proteome</keyword>
<dbReference type="PROSITE" id="PS50039">
    <property type="entry name" value="FORK_HEAD_3"/>
    <property type="match status" value="1"/>
</dbReference>
<dbReference type="InterPro" id="IPR001766">
    <property type="entry name" value="Fork_head_dom"/>
</dbReference>
<dbReference type="PROSITE" id="PS00658">
    <property type="entry name" value="FORK_HEAD_2"/>
    <property type="match status" value="1"/>
</dbReference>
<dbReference type="GO" id="GO:0001227">
    <property type="term" value="F:DNA-binding transcription repressor activity, RNA polymerase II-specific"/>
    <property type="evidence" value="ECO:0007669"/>
    <property type="project" value="TreeGrafter"/>
</dbReference>
<evidence type="ECO:0000256" key="3">
    <source>
        <dbReference type="ARBA" id="ARBA00022723"/>
    </source>
</evidence>
<evidence type="ECO:0000256" key="1">
    <source>
        <dbReference type="ARBA" id="ARBA00004123"/>
    </source>
</evidence>
<keyword evidence="7 10" id="KW-0238">DNA-binding</keyword>
<dbReference type="SMART" id="SM00339">
    <property type="entry name" value="FH"/>
    <property type="match status" value="1"/>
</dbReference>
<feature type="compositionally biased region" description="Gly residues" evidence="11">
    <location>
        <begin position="401"/>
        <end position="420"/>
    </location>
</feature>
<dbReference type="GO" id="GO:0008270">
    <property type="term" value="F:zinc ion binding"/>
    <property type="evidence" value="ECO:0007669"/>
    <property type="project" value="UniProtKB-KW"/>
</dbReference>
<protein>
    <submittedName>
        <fullName evidence="13">Forkhead box protein P2</fullName>
    </submittedName>
</protein>
<dbReference type="GO" id="GO:0005634">
    <property type="term" value="C:nucleus"/>
    <property type="evidence" value="ECO:0007669"/>
    <property type="project" value="UniProtKB-SubCell"/>
</dbReference>
<evidence type="ECO:0000256" key="10">
    <source>
        <dbReference type="PROSITE-ProRule" id="PRU00089"/>
    </source>
</evidence>
<feature type="DNA-binding region" description="Fork-head" evidence="10">
    <location>
        <begin position="447"/>
        <end position="520"/>
    </location>
</feature>
<keyword evidence="5" id="KW-0862">Zinc</keyword>
<keyword evidence="4" id="KW-0863">Zinc-finger</keyword>
<dbReference type="CDD" id="cd20065">
    <property type="entry name" value="FH_FOXP2"/>
    <property type="match status" value="1"/>
</dbReference>
<evidence type="ECO:0000256" key="2">
    <source>
        <dbReference type="ARBA" id="ARBA00022491"/>
    </source>
</evidence>
<dbReference type="AlphaFoldDB" id="A0AA47MXR6"/>
<keyword evidence="6" id="KW-0805">Transcription regulation</keyword>
<dbReference type="InterPro" id="IPR032354">
    <property type="entry name" value="FOXP-CC"/>
</dbReference>
<keyword evidence="9 10" id="KW-0539">Nucleus</keyword>
<dbReference type="InterPro" id="IPR050998">
    <property type="entry name" value="FOXP"/>
</dbReference>
<dbReference type="PANTHER" id="PTHR45796:SF4">
    <property type="entry name" value="FORKHEAD BOX P, ISOFORM C"/>
    <property type="match status" value="1"/>
</dbReference>
<dbReference type="Pfam" id="PF00250">
    <property type="entry name" value="Forkhead"/>
    <property type="match status" value="1"/>
</dbReference>
<comment type="caution">
    <text evidence="13">The sequence shown here is derived from an EMBL/GenBank/DDBJ whole genome shotgun (WGS) entry which is preliminary data.</text>
</comment>
<dbReference type="EMBL" id="JAOPHQ010002094">
    <property type="protein sequence ID" value="KAK0148150.1"/>
    <property type="molecule type" value="Genomic_DNA"/>
</dbReference>
<keyword evidence="8" id="KW-0804">Transcription</keyword>
<evidence type="ECO:0000256" key="4">
    <source>
        <dbReference type="ARBA" id="ARBA00022771"/>
    </source>
</evidence>
<reference evidence="13" key="1">
    <citation type="journal article" date="2023" name="Front. Mar. Sci.">
        <title>A new Merluccius polli reference genome to investigate the effects of global change in West African waters.</title>
        <authorList>
            <person name="Mateo J.L."/>
            <person name="Blanco-Fernandez C."/>
            <person name="Garcia-Vazquez E."/>
            <person name="Machado-Schiaffino G."/>
        </authorList>
    </citation>
    <scope>NUCLEOTIDE SEQUENCE</scope>
    <source>
        <strain evidence="13">C29</strain>
        <tissue evidence="13">Fin</tissue>
    </source>
</reference>
<evidence type="ECO:0000313" key="13">
    <source>
        <dbReference type="EMBL" id="KAK0148150.1"/>
    </source>
</evidence>
<dbReference type="SUPFAM" id="SSF46785">
    <property type="entry name" value="Winged helix' DNA-binding domain"/>
    <property type="match status" value="1"/>
</dbReference>
<evidence type="ECO:0000256" key="8">
    <source>
        <dbReference type="ARBA" id="ARBA00023163"/>
    </source>
</evidence>
<evidence type="ECO:0000256" key="7">
    <source>
        <dbReference type="ARBA" id="ARBA00023125"/>
    </source>
</evidence>
<feature type="domain" description="Fork-head" evidence="12">
    <location>
        <begin position="447"/>
        <end position="520"/>
    </location>
</feature>
<evidence type="ECO:0000256" key="11">
    <source>
        <dbReference type="SAM" id="MobiDB-lite"/>
    </source>
</evidence>
<dbReference type="Gene3D" id="1.20.5.340">
    <property type="match status" value="1"/>
</dbReference>
<evidence type="ECO:0000256" key="9">
    <source>
        <dbReference type="ARBA" id="ARBA00023242"/>
    </source>
</evidence>
<dbReference type="PRINTS" id="PR00053">
    <property type="entry name" value="FORKHEAD"/>
</dbReference>
<accession>A0AA47MXR6</accession>
<dbReference type="FunFam" id="1.10.10.10:FF:000010">
    <property type="entry name" value="Forkhead box P2 isoform B"/>
    <property type="match status" value="1"/>
</dbReference>
<dbReference type="InterPro" id="IPR036390">
    <property type="entry name" value="WH_DNA-bd_sf"/>
</dbReference>
<dbReference type="PANTHER" id="PTHR45796">
    <property type="entry name" value="FORKHEAD BOX P, ISOFORM C"/>
    <property type="match status" value="1"/>
</dbReference>
<comment type="subcellular location">
    <subcellularLocation>
        <location evidence="1 10">Nucleus</location>
    </subcellularLocation>
</comment>
<evidence type="ECO:0000256" key="5">
    <source>
        <dbReference type="ARBA" id="ARBA00022833"/>
    </source>
</evidence>
<proteinExistence type="predicted"/>
<feature type="region of interest" description="Disordered" evidence="11">
    <location>
        <begin position="384"/>
        <end position="425"/>
    </location>
</feature>